<proteinExistence type="predicted"/>
<dbReference type="RefSeq" id="XP_005824915.1">
    <property type="nucleotide sequence ID" value="XM_005824858.1"/>
</dbReference>
<dbReference type="EnsemblProtists" id="EKX37935">
    <property type="protein sequence ID" value="EKX37935"/>
    <property type="gene ID" value="GUITHDRAFT_115907"/>
</dbReference>
<protein>
    <submittedName>
        <fullName evidence="1 2">Uncharacterized protein</fullName>
    </submittedName>
</protein>
<reference evidence="3" key="2">
    <citation type="submission" date="2012-11" db="EMBL/GenBank/DDBJ databases">
        <authorList>
            <person name="Kuo A."/>
            <person name="Curtis B.A."/>
            <person name="Tanifuji G."/>
            <person name="Burki F."/>
            <person name="Gruber A."/>
            <person name="Irimia M."/>
            <person name="Maruyama S."/>
            <person name="Arias M.C."/>
            <person name="Ball S.G."/>
            <person name="Gile G.H."/>
            <person name="Hirakawa Y."/>
            <person name="Hopkins J.F."/>
            <person name="Rensing S.A."/>
            <person name="Schmutz J."/>
            <person name="Symeonidi A."/>
            <person name="Elias M."/>
            <person name="Eveleigh R.J."/>
            <person name="Herman E.K."/>
            <person name="Klute M.J."/>
            <person name="Nakayama T."/>
            <person name="Obornik M."/>
            <person name="Reyes-Prieto A."/>
            <person name="Armbrust E.V."/>
            <person name="Aves S.J."/>
            <person name="Beiko R.G."/>
            <person name="Coutinho P."/>
            <person name="Dacks J.B."/>
            <person name="Durnford D.G."/>
            <person name="Fast N.M."/>
            <person name="Green B.R."/>
            <person name="Grisdale C."/>
            <person name="Hempe F."/>
            <person name="Henrissat B."/>
            <person name="Hoppner M.P."/>
            <person name="Ishida K.-I."/>
            <person name="Kim E."/>
            <person name="Koreny L."/>
            <person name="Kroth P.G."/>
            <person name="Liu Y."/>
            <person name="Malik S.-B."/>
            <person name="Maier U.G."/>
            <person name="McRose D."/>
            <person name="Mock T."/>
            <person name="Neilson J.A."/>
            <person name="Onodera N.T."/>
            <person name="Poole A.M."/>
            <person name="Pritham E.J."/>
            <person name="Richards T.A."/>
            <person name="Rocap G."/>
            <person name="Roy S.W."/>
            <person name="Sarai C."/>
            <person name="Schaack S."/>
            <person name="Shirato S."/>
            <person name="Slamovits C.H."/>
            <person name="Spencer D.F."/>
            <person name="Suzuki S."/>
            <person name="Worden A.Z."/>
            <person name="Zauner S."/>
            <person name="Barry K."/>
            <person name="Bell C."/>
            <person name="Bharti A.K."/>
            <person name="Crow J.A."/>
            <person name="Grimwood J."/>
            <person name="Kramer R."/>
            <person name="Lindquist E."/>
            <person name="Lucas S."/>
            <person name="Salamov A."/>
            <person name="McFadden G.I."/>
            <person name="Lane C.E."/>
            <person name="Keeling P.J."/>
            <person name="Gray M.W."/>
            <person name="Grigoriev I.V."/>
            <person name="Archibald J.M."/>
        </authorList>
    </citation>
    <scope>NUCLEOTIDE SEQUENCE</scope>
    <source>
        <strain evidence="3">CCMP2712</strain>
    </source>
</reference>
<dbReference type="KEGG" id="gtt:GUITHDRAFT_115907"/>
<sequence>MNERSSPPLDVSTSRAMINPDIAREIFMAAKKQMETGSVWKPTSLSVELGIKYGVTAKAIRDIWNKRTWAHATLELWSDEERSRYKKMRTGNHTPTRECLYTQDGQEAAAAHDSEGRVLHDQHATQGSSSSIEDVSITGNCDAFQIVDVSRDSDGFSKDGWMTCPERIALFLQNIPEVQFDAEIRDPRRLF</sequence>
<organism evidence="1">
    <name type="scientific">Guillardia theta (strain CCMP2712)</name>
    <name type="common">Cryptophyte</name>
    <dbReference type="NCBI Taxonomy" id="905079"/>
    <lineage>
        <taxon>Eukaryota</taxon>
        <taxon>Cryptophyceae</taxon>
        <taxon>Pyrenomonadales</taxon>
        <taxon>Geminigeraceae</taxon>
        <taxon>Guillardia</taxon>
    </lineage>
</organism>
<dbReference type="AlphaFoldDB" id="L1IQ37"/>
<dbReference type="Proteomes" id="UP000011087">
    <property type="component" value="Unassembled WGS sequence"/>
</dbReference>
<name>L1IQ37_GUITC</name>
<reference evidence="1 3" key="1">
    <citation type="journal article" date="2012" name="Nature">
        <title>Algal genomes reveal evolutionary mosaicism and the fate of nucleomorphs.</title>
        <authorList>
            <consortium name="DOE Joint Genome Institute"/>
            <person name="Curtis B.A."/>
            <person name="Tanifuji G."/>
            <person name="Burki F."/>
            <person name="Gruber A."/>
            <person name="Irimia M."/>
            <person name="Maruyama S."/>
            <person name="Arias M.C."/>
            <person name="Ball S.G."/>
            <person name="Gile G.H."/>
            <person name="Hirakawa Y."/>
            <person name="Hopkins J.F."/>
            <person name="Kuo A."/>
            <person name="Rensing S.A."/>
            <person name="Schmutz J."/>
            <person name="Symeonidi A."/>
            <person name="Elias M."/>
            <person name="Eveleigh R.J."/>
            <person name="Herman E.K."/>
            <person name="Klute M.J."/>
            <person name="Nakayama T."/>
            <person name="Obornik M."/>
            <person name="Reyes-Prieto A."/>
            <person name="Armbrust E.V."/>
            <person name="Aves S.J."/>
            <person name="Beiko R.G."/>
            <person name="Coutinho P."/>
            <person name="Dacks J.B."/>
            <person name="Durnford D.G."/>
            <person name="Fast N.M."/>
            <person name="Green B.R."/>
            <person name="Grisdale C.J."/>
            <person name="Hempel F."/>
            <person name="Henrissat B."/>
            <person name="Hoppner M.P."/>
            <person name="Ishida K."/>
            <person name="Kim E."/>
            <person name="Koreny L."/>
            <person name="Kroth P.G."/>
            <person name="Liu Y."/>
            <person name="Malik S.B."/>
            <person name="Maier U.G."/>
            <person name="McRose D."/>
            <person name="Mock T."/>
            <person name="Neilson J.A."/>
            <person name="Onodera N.T."/>
            <person name="Poole A.M."/>
            <person name="Pritham E.J."/>
            <person name="Richards T.A."/>
            <person name="Rocap G."/>
            <person name="Roy S.W."/>
            <person name="Sarai C."/>
            <person name="Schaack S."/>
            <person name="Shirato S."/>
            <person name="Slamovits C.H."/>
            <person name="Spencer D.F."/>
            <person name="Suzuki S."/>
            <person name="Worden A.Z."/>
            <person name="Zauner S."/>
            <person name="Barry K."/>
            <person name="Bell C."/>
            <person name="Bharti A.K."/>
            <person name="Crow J.A."/>
            <person name="Grimwood J."/>
            <person name="Kramer R."/>
            <person name="Lindquist E."/>
            <person name="Lucas S."/>
            <person name="Salamov A."/>
            <person name="McFadden G.I."/>
            <person name="Lane C.E."/>
            <person name="Keeling P.J."/>
            <person name="Gray M.W."/>
            <person name="Grigoriev I.V."/>
            <person name="Archibald J.M."/>
        </authorList>
    </citation>
    <scope>NUCLEOTIDE SEQUENCE</scope>
    <source>
        <strain evidence="1 3">CCMP2712</strain>
    </source>
</reference>
<dbReference type="HOGENOM" id="CLU_1423983_0_0_1"/>
<accession>L1IQ37</accession>
<evidence type="ECO:0000313" key="1">
    <source>
        <dbReference type="EMBL" id="EKX37935.1"/>
    </source>
</evidence>
<dbReference type="PaxDb" id="55529-EKX37935"/>
<evidence type="ECO:0000313" key="2">
    <source>
        <dbReference type="EnsemblProtists" id="EKX37935"/>
    </source>
</evidence>
<keyword evidence="3" id="KW-1185">Reference proteome</keyword>
<gene>
    <name evidence="1" type="ORF">GUITHDRAFT_115907</name>
</gene>
<dbReference type="GeneID" id="17294723"/>
<evidence type="ECO:0000313" key="3">
    <source>
        <dbReference type="Proteomes" id="UP000011087"/>
    </source>
</evidence>
<dbReference type="EMBL" id="JH993053">
    <property type="protein sequence ID" value="EKX37935.1"/>
    <property type="molecule type" value="Genomic_DNA"/>
</dbReference>
<reference evidence="2" key="3">
    <citation type="submission" date="2015-06" db="UniProtKB">
        <authorList>
            <consortium name="EnsemblProtists"/>
        </authorList>
    </citation>
    <scope>IDENTIFICATION</scope>
</reference>